<dbReference type="PANTHER" id="PTHR47332">
    <property type="entry name" value="SET DOMAIN-CONTAINING PROTEIN 5"/>
    <property type="match status" value="1"/>
</dbReference>
<evidence type="ECO:0000313" key="2">
    <source>
        <dbReference type="EMBL" id="KDR74827.1"/>
    </source>
</evidence>
<feature type="domain" description="SET" evidence="1">
    <location>
        <begin position="49"/>
        <end position="221"/>
    </location>
</feature>
<dbReference type="STRING" id="685588.A0A067SXP2"/>
<dbReference type="HOGENOM" id="CLU_028281_2_0_1"/>
<accession>A0A067SXP2</accession>
<dbReference type="AlphaFoldDB" id="A0A067SXP2"/>
<name>A0A067SXP2_GALM3</name>
<dbReference type="Gene3D" id="2.170.270.10">
    <property type="entry name" value="SET domain"/>
    <property type="match status" value="1"/>
</dbReference>
<evidence type="ECO:0000259" key="1">
    <source>
        <dbReference type="PROSITE" id="PS50280"/>
    </source>
</evidence>
<dbReference type="Proteomes" id="UP000027222">
    <property type="component" value="Unassembled WGS sequence"/>
</dbReference>
<proteinExistence type="predicted"/>
<gene>
    <name evidence="2" type="ORF">GALMADRAFT_123513</name>
</gene>
<protein>
    <recommendedName>
        <fullName evidence="1">SET domain-containing protein</fullName>
    </recommendedName>
</protein>
<dbReference type="Pfam" id="PF00856">
    <property type="entry name" value="SET"/>
    <property type="match status" value="1"/>
</dbReference>
<dbReference type="SUPFAM" id="SSF82199">
    <property type="entry name" value="SET domain"/>
    <property type="match status" value="1"/>
</dbReference>
<keyword evidence="3" id="KW-1185">Reference proteome</keyword>
<dbReference type="SMART" id="SM00317">
    <property type="entry name" value="SET"/>
    <property type="match status" value="1"/>
</dbReference>
<dbReference type="PANTHER" id="PTHR47332:SF4">
    <property type="entry name" value="SET DOMAIN-CONTAINING PROTEIN 5"/>
    <property type="match status" value="1"/>
</dbReference>
<dbReference type="CDD" id="cd20071">
    <property type="entry name" value="SET_SMYD"/>
    <property type="match status" value="1"/>
</dbReference>
<dbReference type="OrthoDB" id="5945798at2759"/>
<dbReference type="InterPro" id="IPR053185">
    <property type="entry name" value="SET_domain_protein"/>
</dbReference>
<dbReference type="EMBL" id="KL142382">
    <property type="protein sequence ID" value="KDR74827.1"/>
    <property type="molecule type" value="Genomic_DNA"/>
</dbReference>
<evidence type="ECO:0000313" key="3">
    <source>
        <dbReference type="Proteomes" id="UP000027222"/>
    </source>
</evidence>
<dbReference type="PROSITE" id="PS50280">
    <property type="entry name" value="SET"/>
    <property type="match status" value="1"/>
</dbReference>
<organism evidence="2 3">
    <name type="scientific">Galerina marginata (strain CBS 339.88)</name>
    <dbReference type="NCBI Taxonomy" id="685588"/>
    <lineage>
        <taxon>Eukaryota</taxon>
        <taxon>Fungi</taxon>
        <taxon>Dikarya</taxon>
        <taxon>Basidiomycota</taxon>
        <taxon>Agaricomycotina</taxon>
        <taxon>Agaricomycetes</taxon>
        <taxon>Agaricomycetidae</taxon>
        <taxon>Agaricales</taxon>
        <taxon>Agaricineae</taxon>
        <taxon>Strophariaceae</taxon>
        <taxon>Galerina</taxon>
    </lineage>
</organism>
<dbReference type="InterPro" id="IPR046341">
    <property type="entry name" value="SET_dom_sf"/>
</dbReference>
<reference evidence="3" key="1">
    <citation type="journal article" date="2014" name="Proc. Natl. Acad. Sci. U.S.A.">
        <title>Extensive sampling of basidiomycete genomes demonstrates inadequacy of the white-rot/brown-rot paradigm for wood decay fungi.</title>
        <authorList>
            <person name="Riley R."/>
            <person name="Salamov A.A."/>
            <person name="Brown D.W."/>
            <person name="Nagy L.G."/>
            <person name="Floudas D."/>
            <person name="Held B.W."/>
            <person name="Levasseur A."/>
            <person name="Lombard V."/>
            <person name="Morin E."/>
            <person name="Otillar R."/>
            <person name="Lindquist E.A."/>
            <person name="Sun H."/>
            <person name="LaButti K.M."/>
            <person name="Schmutz J."/>
            <person name="Jabbour D."/>
            <person name="Luo H."/>
            <person name="Baker S.E."/>
            <person name="Pisabarro A.G."/>
            <person name="Walton J.D."/>
            <person name="Blanchette R.A."/>
            <person name="Henrissat B."/>
            <person name="Martin F."/>
            <person name="Cullen D."/>
            <person name="Hibbett D.S."/>
            <person name="Grigoriev I.V."/>
        </authorList>
    </citation>
    <scope>NUCLEOTIDE SEQUENCE [LARGE SCALE GENOMIC DNA]</scope>
    <source>
        <strain evidence="3">CBS 339.88</strain>
    </source>
</reference>
<sequence length="344" mass="38757">MVLTTIPPIACDGKLDPDGHTQWLVHRETKAKLLNAPGYPRPVPKPDGPSAYVVRSTHNMGMGMFATRDIKIGEFIFAERPLFVGPRAADDTLPDKFLDDRTRYSGAAMWMEHEKVLETAFDRMTTGGKSAIKSLMDNGIIAERGRLYSILNTNASGITTLFDGQQELGFNHYIAVSKLASRINHSCTPNVTFKFDLPSFSVQFTVMRPIKAGEQLFTSYGPINKTAAERQAQFIPHGFVCDCPACVNATPESDKFRKEYKPLVETYLYWMTSSNEGTDVMLRHFLGHFLHHRDAMIKEGVDGSLEFAELVACICRIYIKLGMQKEAELCREDYMGYKVLYDLR</sequence>
<dbReference type="InterPro" id="IPR001214">
    <property type="entry name" value="SET_dom"/>
</dbReference>